<dbReference type="PANTHER" id="PTHR10509:SF81">
    <property type="entry name" value="CAFFEOYL-COA O-METHYLTRANSFERASE 1"/>
    <property type="match status" value="1"/>
</dbReference>
<proteinExistence type="inferred from homology"/>
<dbReference type="EMBL" id="JAJJMB010003771">
    <property type="protein sequence ID" value="KAI3945518.1"/>
    <property type="molecule type" value="Genomic_DNA"/>
</dbReference>
<dbReference type="Proteomes" id="UP001202328">
    <property type="component" value="Unassembled WGS sequence"/>
</dbReference>
<keyword evidence="1" id="KW-0489">Methyltransferase</keyword>
<keyword evidence="6" id="KW-1185">Reference proteome</keyword>
<evidence type="ECO:0008006" key="7">
    <source>
        <dbReference type="Google" id="ProtNLM"/>
    </source>
</evidence>
<sequence length="195" mass="21713">MERTPNKLDVFDLLKTDSGLLQSKELYQYILKTSVYPNEAQVLKELREITASLPGHLMLCGADEGPLMSLLLKLINAKKTIEIGVYTGYSLLVTALALPSDGRDRGSFELGLPLFKKSGVDHKVEFIESIALPVLDKLLEDGSDVYTRMRIVCDLFKGMATNYKKEVQSIVAGNVNKYVGCLRTTFEALSDSYHM</sequence>
<dbReference type="InterPro" id="IPR029063">
    <property type="entry name" value="SAM-dependent_MTases_sf"/>
</dbReference>
<dbReference type="GO" id="GO:0008171">
    <property type="term" value="F:O-methyltransferase activity"/>
    <property type="evidence" value="ECO:0007669"/>
    <property type="project" value="InterPro"/>
</dbReference>
<name>A0AAD4XT63_9MAGN</name>
<gene>
    <name evidence="5" type="ORF">MKW98_018335</name>
</gene>
<keyword evidence="3" id="KW-0949">S-adenosyl-L-methionine</keyword>
<dbReference type="AlphaFoldDB" id="A0AAD4XT63"/>
<evidence type="ECO:0000256" key="1">
    <source>
        <dbReference type="ARBA" id="ARBA00022603"/>
    </source>
</evidence>
<accession>A0AAD4XT63</accession>
<organism evidence="5 6">
    <name type="scientific">Papaver atlanticum</name>
    <dbReference type="NCBI Taxonomy" id="357466"/>
    <lineage>
        <taxon>Eukaryota</taxon>
        <taxon>Viridiplantae</taxon>
        <taxon>Streptophyta</taxon>
        <taxon>Embryophyta</taxon>
        <taxon>Tracheophyta</taxon>
        <taxon>Spermatophyta</taxon>
        <taxon>Magnoliopsida</taxon>
        <taxon>Ranunculales</taxon>
        <taxon>Papaveraceae</taxon>
        <taxon>Papaveroideae</taxon>
        <taxon>Papaver</taxon>
    </lineage>
</organism>
<evidence type="ECO:0000256" key="2">
    <source>
        <dbReference type="ARBA" id="ARBA00022679"/>
    </source>
</evidence>
<dbReference type="InterPro" id="IPR050362">
    <property type="entry name" value="Cation-dep_OMT"/>
</dbReference>
<dbReference type="SUPFAM" id="SSF53335">
    <property type="entry name" value="S-adenosyl-L-methionine-dependent methyltransferases"/>
    <property type="match status" value="1"/>
</dbReference>
<dbReference type="PROSITE" id="PS51682">
    <property type="entry name" value="SAM_OMT_I"/>
    <property type="match status" value="1"/>
</dbReference>
<dbReference type="GO" id="GO:0008757">
    <property type="term" value="F:S-adenosylmethionine-dependent methyltransferase activity"/>
    <property type="evidence" value="ECO:0007669"/>
    <property type="project" value="TreeGrafter"/>
</dbReference>
<dbReference type="Gene3D" id="3.40.50.150">
    <property type="entry name" value="Vaccinia Virus protein VP39"/>
    <property type="match status" value="1"/>
</dbReference>
<protein>
    <recommendedName>
        <fullName evidence="7">Caffeoyl-CoA O-methyltransferase</fullName>
    </recommendedName>
</protein>
<evidence type="ECO:0000256" key="3">
    <source>
        <dbReference type="ARBA" id="ARBA00022691"/>
    </source>
</evidence>
<comment type="caution">
    <text evidence="5">The sequence shown here is derived from an EMBL/GenBank/DDBJ whole genome shotgun (WGS) entry which is preliminary data.</text>
</comment>
<evidence type="ECO:0000256" key="4">
    <source>
        <dbReference type="ARBA" id="ARBA00023453"/>
    </source>
</evidence>
<keyword evidence="2" id="KW-0808">Transferase</keyword>
<dbReference type="Pfam" id="PF01596">
    <property type="entry name" value="Methyltransf_3"/>
    <property type="match status" value="1"/>
</dbReference>
<comment type="similarity">
    <text evidence="4">Belongs to the class I-like SAM-binding methyltransferase superfamily. Cation-dependent O-methyltransferase family.</text>
</comment>
<dbReference type="InterPro" id="IPR002935">
    <property type="entry name" value="SAM_O-MeTrfase"/>
</dbReference>
<dbReference type="PANTHER" id="PTHR10509">
    <property type="entry name" value="O-METHYLTRANSFERASE-RELATED"/>
    <property type="match status" value="1"/>
</dbReference>
<evidence type="ECO:0000313" key="5">
    <source>
        <dbReference type="EMBL" id="KAI3945518.1"/>
    </source>
</evidence>
<dbReference type="GO" id="GO:0032259">
    <property type="term" value="P:methylation"/>
    <property type="evidence" value="ECO:0007669"/>
    <property type="project" value="UniProtKB-KW"/>
</dbReference>
<reference evidence="5" key="1">
    <citation type="submission" date="2022-04" db="EMBL/GenBank/DDBJ databases">
        <title>A functionally conserved STORR gene fusion in Papaver species that diverged 16.8 million years ago.</title>
        <authorList>
            <person name="Catania T."/>
        </authorList>
    </citation>
    <scope>NUCLEOTIDE SEQUENCE</scope>
    <source>
        <strain evidence="5">S-188037</strain>
    </source>
</reference>
<evidence type="ECO:0000313" key="6">
    <source>
        <dbReference type="Proteomes" id="UP001202328"/>
    </source>
</evidence>